<name>K8XG01_RHOOP</name>
<protein>
    <submittedName>
        <fullName evidence="1">Uncharacterized protein</fullName>
    </submittedName>
</protein>
<organism evidence="1 2">
    <name type="scientific">Rhodococcus opacus M213</name>
    <dbReference type="NCBI Taxonomy" id="1129896"/>
    <lineage>
        <taxon>Bacteria</taxon>
        <taxon>Bacillati</taxon>
        <taxon>Actinomycetota</taxon>
        <taxon>Actinomycetes</taxon>
        <taxon>Mycobacteriales</taxon>
        <taxon>Nocardiaceae</taxon>
        <taxon>Rhodococcus</taxon>
    </lineage>
</organism>
<dbReference type="EMBL" id="AJYC02000068">
    <property type="protein sequence ID" value="EKT80488.1"/>
    <property type="molecule type" value="Genomic_DNA"/>
</dbReference>
<reference evidence="1 2" key="1">
    <citation type="journal article" date="2013" name="Genome Announc.">
        <title>Draft Genome Sequence of Rhodococcus opacus Strain M213 Shows a Diverse Catabolic Potential.</title>
        <authorList>
            <person name="Pathak A."/>
            <person name="Green S.J."/>
            <person name="Ogram A."/>
            <person name="Chauhan A."/>
        </authorList>
    </citation>
    <scope>NUCLEOTIDE SEQUENCE [LARGE SCALE GENOMIC DNA]</scope>
    <source>
        <strain evidence="1 2">M213</strain>
    </source>
</reference>
<evidence type="ECO:0000313" key="2">
    <source>
        <dbReference type="Proteomes" id="UP000005951"/>
    </source>
</evidence>
<sequence length="127" mass="14719">MTVIATRSWVRPATWCRSRYFGEMRVKAYANDEWYVVRGDGMSNRRNGKIRALAGLVDAQARHSAAEADRARLELDGRRFDDAVHQRERFVDIVEQGHADYEVKVFEYQRLLQADKPSTDFRKGNPA</sequence>
<accession>K8XG01</accession>
<dbReference type="Proteomes" id="UP000005951">
    <property type="component" value="Unassembled WGS sequence"/>
</dbReference>
<comment type="caution">
    <text evidence="1">The sequence shown here is derived from an EMBL/GenBank/DDBJ whole genome shotgun (WGS) entry which is preliminary data.</text>
</comment>
<evidence type="ECO:0000313" key="1">
    <source>
        <dbReference type="EMBL" id="EKT80488.1"/>
    </source>
</evidence>
<gene>
    <name evidence="1" type="ORF">WSS_A21978</name>
</gene>
<proteinExistence type="predicted"/>
<dbReference type="AlphaFoldDB" id="K8XG01"/>